<organism evidence="2 3">
    <name type="scientific">Araneus ventricosus</name>
    <name type="common">Orbweaver spider</name>
    <name type="synonym">Epeira ventricosa</name>
    <dbReference type="NCBI Taxonomy" id="182803"/>
    <lineage>
        <taxon>Eukaryota</taxon>
        <taxon>Metazoa</taxon>
        <taxon>Ecdysozoa</taxon>
        <taxon>Arthropoda</taxon>
        <taxon>Chelicerata</taxon>
        <taxon>Arachnida</taxon>
        <taxon>Araneae</taxon>
        <taxon>Araneomorphae</taxon>
        <taxon>Entelegynae</taxon>
        <taxon>Araneoidea</taxon>
        <taxon>Araneidae</taxon>
        <taxon>Araneus</taxon>
    </lineage>
</organism>
<evidence type="ECO:0000313" key="2">
    <source>
        <dbReference type="EMBL" id="GBN66171.1"/>
    </source>
</evidence>
<evidence type="ECO:0000313" key="3">
    <source>
        <dbReference type="Proteomes" id="UP000499080"/>
    </source>
</evidence>
<dbReference type="Proteomes" id="UP000499080">
    <property type="component" value="Unassembled WGS sequence"/>
</dbReference>
<comment type="caution">
    <text evidence="2">The sequence shown here is derived from an EMBL/GenBank/DDBJ whole genome shotgun (WGS) entry which is preliminary data.</text>
</comment>
<evidence type="ECO:0000256" key="1">
    <source>
        <dbReference type="SAM" id="MobiDB-lite"/>
    </source>
</evidence>
<gene>
    <name evidence="2" type="ORF">AVEN_177699_1</name>
</gene>
<name>A0A4Y2QS83_ARAVE</name>
<keyword evidence="3" id="KW-1185">Reference proteome</keyword>
<dbReference type="EMBL" id="BGPR01014668">
    <property type="protein sequence ID" value="GBN66171.1"/>
    <property type="molecule type" value="Genomic_DNA"/>
</dbReference>
<dbReference type="OrthoDB" id="8192496at2759"/>
<feature type="region of interest" description="Disordered" evidence="1">
    <location>
        <begin position="1"/>
        <end position="20"/>
    </location>
</feature>
<accession>A0A4Y2QS83</accession>
<protein>
    <submittedName>
        <fullName evidence="2">Uncharacterized protein</fullName>
    </submittedName>
</protein>
<dbReference type="AlphaFoldDB" id="A0A4Y2QS83"/>
<sequence>MLARSRLRSQGVPGSKPDSTKELPCKRVWCTLNPSGRNVLQLYREDFISITIKNLQMRTTYADGTGYLKKQDVCAKGKLAEGVERIRHMYERNPQKSKYKDSRELQMPQKTVCRVLRKRLKMKPYVIQLVPQLKQEDYGKHELRYVYAGKHGG</sequence>
<reference evidence="2 3" key="1">
    <citation type="journal article" date="2019" name="Sci. Rep.">
        <title>Orb-weaving spider Araneus ventricosus genome elucidates the spidroin gene catalogue.</title>
        <authorList>
            <person name="Kono N."/>
            <person name="Nakamura H."/>
            <person name="Ohtoshi R."/>
            <person name="Moran D.A.P."/>
            <person name="Shinohara A."/>
            <person name="Yoshida Y."/>
            <person name="Fujiwara M."/>
            <person name="Mori M."/>
            <person name="Tomita M."/>
            <person name="Arakawa K."/>
        </authorList>
    </citation>
    <scope>NUCLEOTIDE SEQUENCE [LARGE SCALE GENOMIC DNA]</scope>
</reference>
<proteinExistence type="predicted"/>